<dbReference type="PANTHER" id="PTHR11088">
    <property type="entry name" value="TRNA DIMETHYLALLYLTRANSFERASE"/>
    <property type="match status" value="1"/>
</dbReference>
<proteinExistence type="inferred from homology"/>
<comment type="similarity">
    <text evidence="1">Belongs to the IPP transferase family.</text>
</comment>
<dbReference type="PANTHER" id="PTHR11088:SF60">
    <property type="entry name" value="TRNA DIMETHYLALLYLTRANSFERASE"/>
    <property type="match status" value="1"/>
</dbReference>
<dbReference type="Gene3D" id="3.40.50.300">
    <property type="entry name" value="P-loop containing nucleotide triphosphate hydrolases"/>
    <property type="match status" value="1"/>
</dbReference>
<evidence type="ECO:0000256" key="2">
    <source>
        <dbReference type="ARBA" id="ARBA00022679"/>
    </source>
</evidence>
<keyword evidence="4" id="KW-0067">ATP-binding</keyword>
<evidence type="ECO:0000313" key="6">
    <source>
        <dbReference type="Proteomes" id="UP000229708"/>
    </source>
</evidence>
<dbReference type="GO" id="GO:0052381">
    <property type="term" value="F:tRNA dimethylallyltransferase activity"/>
    <property type="evidence" value="ECO:0007669"/>
    <property type="project" value="TreeGrafter"/>
</dbReference>
<dbReference type="InterPro" id="IPR039657">
    <property type="entry name" value="Dimethylallyltransferase"/>
</dbReference>
<dbReference type="Proteomes" id="UP000229708">
    <property type="component" value="Unassembled WGS sequence"/>
</dbReference>
<dbReference type="GO" id="GO:0006400">
    <property type="term" value="P:tRNA modification"/>
    <property type="evidence" value="ECO:0007669"/>
    <property type="project" value="TreeGrafter"/>
</dbReference>
<keyword evidence="3" id="KW-0547">Nucleotide-binding</keyword>
<comment type="caution">
    <text evidence="5">The sequence shown here is derived from an EMBL/GenBank/DDBJ whole genome shotgun (WGS) entry which is preliminary data.</text>
</comment>
<evidence type="ECO:0000256" key="1">
    <source>
        <dbReference type="ARBA" id="ARBA00005842"/>
    </source>
</evidence>
<accession>A0A2M7LRY0</accession>
<keyword evidence="2" id="KW-0808">Transferase</keyword>
<evidence type="ECO:0000256" key="3">
    <source>
        <dbReference type="ARBA" id="ARBA00022741"/>
    </source>
</evidence>
<evidence type="ECO:0000313" key="5">
    <source>
        <dbReference type="EMBL" id="PIX70837.1"/>
    </source>
</evidence>
<organism evidence="5 6">
    <name type="scientific">Candidatus Roizmanbacteria bacterium CG_4_10_14_3_um_filter_33_21</name>
    <dbReference type="NCBI Taxonomy" id="1974830"/>
    <lineage>
        <taxon>Bacteria</taxon>
        <taxon>Candidatus Roizmaniibacteriota</taxon>
    </lineage>
</organism>
<evidence type="ECO:0000256" key="4">
    <source>
        <dbReference type="ARBA" id="ARBA00022840"/>
    </source>
</evidence>
<dbReference type="EMBL" id="PFJI01000183">
    <property type="protein sequence ID" value="PIX70837.1"/>
    <property type="molecule type" value="Genomic_DNA"/>
</dbReference>
<protein>
    <recommendedName>
        <fullName evidence="7">tRNA dimethylallyltransferase</fullName>
    </recommendedName>
</protein>
<evidence type="ECO:0008006" key="7">
    <source>
        <dbReference type="Google" id="ProtNLM"/>
    </source>
</evidence>
<dbReference type="AlphaFoldDB" id="A0A2M7LRY0"/>
<feature type="non-terminal residue" evidence="5">
    <location>
        <position position="1"/>
    </location>
</feature>
<gene>
    <name evidence="5" type="ORF">COZ39_04230</name>
</gene>
<dbReference type="Gene3D" id="1.10.20.140">
    <property type="match status" value="1"/>
</dbReference>
<sequence length="329" mass="38167">NIITGKDIDVKSKFTLNQKIGEFNIGYFPISFKPISNNPLSNNPLIPSYTRIWLYDIVDSKIPFSSYNWTTCANIAIKDIFKRGKTPIIIGGTYLYLKHLLYGFETEKIPPDWKLRKLLNKYPVIKLQNELIKVDPDIFKKLNQSDVANPQRLIRKIEIAFYYKKKSKVDATFTLLSSRANEMSVAIPTNYSNPSNLYGIASPAKRVRNDMFMLHTKLDESTILSSDLSFNFIGLKFKEKNDLIKAITKRVHERIKQGAVDEVKFLLNKGYLPTDPGLKTIGYSQLIDHIFKKVTLKEAINAWIIRETQYAKRQYTFMKKDPNIHWRMI</sequence>
<dbReference type="InterPro" id="IPR027417">
    <property type="entry name" value="P-loop_NTPase"/>
</dbReference>
<dbReference type="Pfam" id="PF01715">
    <property type="entry name" value="IPPT"/>
    <property type="match status" value="1"/>
</dbReference>
<reference evidence="6" key="1">
    <citation type="submission" date="2017-09" db="EMBL/GenBank/DDBJ databases">
        <title>Depth-based differentiation of microbial function through sediment-hosted aquifers and enrichment of novel symbionts in the deep terrestrial subsurface.</title>
        <authorList>
            <person name="Probst A.J."/>
            <person name="Ladd B."/>
            <person name="Jarett J.K."/>
            <person name="Geller-Mcgrath D.E."/>
            <person name="Sieber C.M.K."/>
            <person name="Emerson J.B."/>
            <person name="Anantharaman K."/>
            <person name="Thomas B.C."/>
            <person name="Malmstrom R."/>
            <person name="Stieglmeier M."/>
            <person name="Klingl A."/>
            <person name="Woyke T."/>
            <person name="Ryan C.M."/>
            <person name="Banfield J.F."/>
        </authorList>
    </citation>
    <scope>NUCLEOTIDE SEQUENCE [LARGE SCALE GENOMIC DNA]</scope>
</reference>
<dbReference type="GO" id="GO:0005524">
    <property type="term" value="F:ATP binding"/>
    <property type="evidence" value="ECO:0007669"/>
    <property type="project" value="UniProtKB-KW"/>
</dbReference>
<name>A0A2M7LRY0_9BACT</name>